<feature type="signal peptide" evidence="7">
    <location>
        <begin position="1"/>
        <end position="27"/>
    </location>
</feature>
<keyword evidence="5 6" id="KW-0224">Dipeptidase</keyword>
<dbReference type="InterPro" id="IPR005322">
    <property type="entry name" value="Peptidase_C69"/>
</dbReference>
<evidence type="ECO:0000256" key="2">
    <source>
        <dbReference type="ARBA" id="ARBA00007225"/>
    </source>
</evidence>
<dbReference type="Gene3D" id="3.60.60.10">
    <property type="entry name" value="Penicillin V Acylase, Chain A"/>
    <property type="match status" value="1"/>
</dbReference>
<feature type="chain" id="PRO_5010584588" description="Dipeptidase" evidence="7">
    <location>
        <begin position="28"/>
        <end position="489"/>
    </location>
</feature>
<reference evidence="8 9" key="1">
    <citation type="journal article" date="2015" name="Genome Announc.">
        <title>Genome Sequence of Lactobacillus curieae CCTCC M 2011381T, a Novel Producer of Gamma-aminobutyric Acid.</title>
        <authorList>
            <person name="Wang Y."/>
            <person name="Wang Y."/>
            <person name="Lang C."/>
            <person name="Wei D."/>
            <person name="Xu P."/>
            <person name="Xie J."/>
        </authorList>
    </citation>
    <scope>NUCLEOTIDE SEQUENCE [LARGE SCALE GENOMIC DNA]</scope>
    <source>
        <strain evidence="8 9">CCTCC M 2011381</strain>
    </source>
</reference>
<dbReference type="PROSITE" id="PS51257">
    <property type="entry name" value="PROKAR_LIPOPROTEIN"/>
    <property type="match status" value="1"/>
</dbReference>
<dbReference type="OrthoDB" id="9764088at2"/>
<protein>
    <recommendedName>
        <fullName evidence="6">Dipeptidase</fullName>
        <ecNumber evidence="6">3.4.-.-</ecNumber>
    </recommendedName>
</protein>
<dbReference type="GO" id="GO:0016805">
    <property type="term" value="F:dipeptidase activity"/>
    <property type="evidence" value="ECO:0007669"/>
    <property type="project" value="UniProtKB-KW"/>
</dbReference>
<dbReference type="AlphaFoldDB" id="A0A1S6QHM5"/>
<keyword evidence="9" id="KW-1185">Reference proteome</keyword>
<dbReference type="GO" id="GO:0070004">
    <property type="term" value="F:cysteine-type exopeptidase activity"/>
    <property type="evidence" value="ECO:0007669"/>
    <property type="project" value="InterPro"/>
</dbReference>
<proteinExistence type="inferred from homology"/>
<comment type="catalytic activity">
    <reaction evidence="1">
        <text>an L-aminoacyl-L-amino acid + H2O = 2 an L-alpha-amino acid</text>
        <dbReference type="Rhea" id="RHEA:48940"/>
        <dbReference type="ChEBI" id="CHEBI:15377"/>
        <dbReference type="ChEBI" id="CHEBI:59869"/>
        <dbReference type="ChEBI" id="CHEBI:77460"/>
        <dbReference type="EC" id="3.4.13.19"/>
    </reaction>
</comment>
<gene>
    <name evidence="8" type="ORF">PL11_003775</name>
</gene>
<dbReference type="NCBIfam" id="NF033678">
    <property type="entry name" value="C69_fam_dipept"/>
    <property type="match status" value="1"/>
</dbReference>
<comment type="similarity">
    <text evidence="2 6">Belongs to the peptidase C69 family.</text>
</comment>
<dbReference type="RefSeq" id="WP_035166464.1">
    <property type="nucleotide sequence ID" value="NZ_CP018906.1"/>
</dbReference>
<evidence type="ECO:0000256" key="6">
    <source>
        <dbReference type="RuleBase" id="RU364089"/>
    </source>
</evidence>
<keyword evidence="4 6" id="KW-0378">Hydrolase</keyword>
<name>A0A1S6QHM5_9LACO</name>
<dbReference type="Pfam" id="PF03577">
    <property type="entry name" value="Peptidase_C69"/>
    <property type="match status" value="1"/>
</dbReference>
<dbReference type="Proteomes" id="UP000030361">
    <property type="component" value="Chromosome"/>
</dbReference>
<dbReference type="GO" id="GO:0006508">
    <property type="term" value="P:proteolysis"/>
    <property type="evidence" value="ECO:0007669"/>
    <property type="project" value="UniProtKB-KW"/>
</dbReference>
<accession>A0A1S6QHM5</accession>
<evidence type="ECO:0000256" key="5">
    <source>
        <dbReference type="ARBA" id="ARBA00022997"/>
    </source>
</evidence>
<dbReference type="EC" id="3.4.-.-" evidence="6"/>
<dbReference type="KEGG" id="lcu:PL11_003775"/>
<dbReference type="PANTHER" id="PTHR12994">
    <property type="entry name" value="SECERNIN"/>
    <property type="match status" value="1"/>
</dbReference>
<evidence type="ECO:0000313" key="8">
    <source>
        <dbReference type="EMBL" id="AQW21103.1"/>
    </source>
</evidence>
<keyword evidence="3 6" id="KW-0645">Protease</keyword>
<dbReference type="PANTHER" id="PTHR12994:SF17">
    <property type="entry name" value="LD30995P"/>
    <property type="match status" value="1"/>
</dbReference>
<evidence type="ECO:0000313" key="9">
    <source>
        <dbReference type="Proteomes" id="UP000030361"/>
    </source>
</evidence>
<keyword evidence="7" id="KW-0732">Signal</keyword>
<dbReference type="InterPro" id="IPR047804">
    <property type="entry name" value="C69_dipept_A-like"/>
</dbReference>
<evidence type="ECO:0000256" key="1">
    <source>
        <dbReference type="ARBA" id="ARBA00001670"/>
    </source>
</evidence>
<evidence type="ECO:0000256" key="4">
    <source>
        <dbReference type="ARBA" id="ARBA00022801"/>
    </source>
</evidence>
<dbReference type="eggNOG" id="COG4690">
    <property type="taxonomic scope" value="Bacteria"/>
</dbReference>
<sequence>MNKGIRQALLVIASISMSSIAITTAQACTTVLVGKKASTDGSTIIARNEDAQTAWTKRFVVTPATNNGETNYISKGNDFSISLPAVQQRYTSTPDWTDKDGTFGEDGINQSNVAMSGTESATANKKVLKADPFVKTGISEDSMLDVVLPFIHSAREGVQRLGKIIDEKGAAESDGIIFSDKNEIWYFEIGSGHQWAAVKVPDDKYAVIPNQLMIGKVKFNSSNNYLVSPNLQSFVKKNHLTTIKNNSIDFAKTFGTNEKSDAQYNRPRVWDGQRYLTPSKKQTPQQKRFAMFMKPDKKISVSKVAKVLGLHFNGTKYDSTGKWEGKYRPINVPTNMESHIIQFRQDVPDAVSGIQWLALSSPDTSVFVPFYTDINNTPEQYKIGTNKYDNRSAYWTYKETKTLADPYYNEYVKKYVRPVQSSVNSELSARLFEDDQLAQTIANPDQLTQMLTRANQENANIAQNEFKQLNAKLIEVSTTKTPIVQNTNL</sequence>
<organism evidence="8 9">
    <name type="scientific">Lentilactobacillus curieae</name>
    <dbReference type="NCBI Taxonomy" id="1138822"/>
    <lineage>
        <taxon>Bacteria</taxon>
        <taxon>Bacillati</taxon>
        <taxon>Bacillota</taxon>
        <taxon>Bacilli</taxon>
        <taxon>Lactobacillales</taxon>
        <taxon>Lactobacillaceae</taxon>
        <taxon>Lentilactobacillus</taxon>
    </lineage>
</organism>
<evidence type="ECO:0000256" key="7">
    <source>
        <dbReference type="SAM" id="SignalP"/>
    </source>
</evidence>
<evidence type="ECO:0000256" key="3">
    <source>
        <dbReference type="ARBA" id="ARBA00022670"/>
    </source>
</evidence>
<dbReference type="EMBL" id="CP018906">
    <property type="protein sequence ID" value="AQW21103.1"/>
    <property type="molecule type" value="Genomic_DNA"/>
</dbReference>